<dbReference type="SUPFAM" id="SSF57501">
    <property type="entry name" value="Cystine-knot cytokines"/>
    <property type="match status" value="1"/>
</dbReference>
<comment type="subcellular location">
    <subcellularLocation>
        <location evidence="1">Secreted</location>
    </subcellularLocation>
</comment>
<sequence length="352" mass="40896">MATHPKIVFVAAVISSCWYCAILNPINDTNVTDGQENVSYSHALYPRDKLIKDFQASFLKKLNLPSAPTELPSVNFSSEVLRLLLEDNDERFKSKKVIRPSNSIYSCIDSNRLDCNRFEFKLDSNKRSVEKLYIWFHKRRPSQQLNFSVHFVNSNHVYHYYESTSDVELQLDWIRFHLKKSALEYVNETLQCTVEVAGSYDLNDEKKLPMIVVTKRNDPINRNKRDSSSKSDDNCRCHSVDRTISFSEIKWDYWVLQPAVLNIRACTGTCPYVQSSSNISYGNLMYNYDKYKSNFEDNECNKFWVPRCYPDKMASVKIIFIENNTKTPVITDIPDMVVESCSCMSDTCYPHT</sequence>
<dbReference type="OrthoDB" id="6423587at2759"/>
<organism evidence="7 8">
    <name type="scientific">Trichonephila clavata</name>
    <name type="common">Joro spider</name>
    <name type="synonym">Nephila clavata</name>
    <dbReference type="NCBI Taxonomy" id="2740835"/>
    <lineage>
        <taxon>Eukaryota</taxon>
        <taxon>Metazoa</taxon>
        <taxon>Ecdysozoa</taxon>
        <taxon>Arthropoda</taxon>
        <taxon>Chelicerata</taxon>
        <taxon>Arachnida</taxon>
        <taxon>Araneae</taxon>
        <taxon>Araneomorphae</taxon>
        <taxon>Entelegynae</taxon>
        <taxon>Araneoidea</taxon>
        <taxon>Nephilidae</taxon>
        <taxon>Trichonephila</taxon>
    </lineage>
</organism>
<gene>
    <name evidence="7" type="primary">AVEN_264603_1</name>
    <name evidence="7" type="ORF">TNCT_631241</name>
</gene>
<name>A0A8X6LFN7_TRICU</name>
<dbReference type="InterPro" id="IPR015615">
    <property type="entry name" value="TGF-beta-rel"/>
</dbReference>
<dbReference type="GO" id="GO:0005125">
    <property type="term" value="F:cytokine activity"/>
    <property type="evidence" value="ECO:0007669"/>
    <property type="project" value="TreeGrafter"/>
</dbReference>
<dbReference type="InterPro" id="IPR029034">
    <property type="entry name" value="Cystine-knot_cytokine"/>
</dbReference>
<feature type="domain" description="TGF-beta family profile" evidence="6">
    <location>
        <begin position="222"/>
        <end position="344"/>
    </location>
</feature>
<dbReference type="InterPro" id="IPR001839">
    <property type="entry name" value="TGF-b_C"/>
</dbReference>
<dbReference type="PROSITE" id="PS51257">
    <property type="entry name" value="PROKAR_LIPOPROTEIN"/>
    <property type="match status" value="1"/>
</dbReference>
<dbReference type="CDD" id="cd13756">
    <property type="entry name" value="TGF_beta_BMPs_GDFs"/>
    <property type="match status" value="1"/>
</dbReference>
<dbReference type="PROSITE" id="PS51362">
    <property type="entry name" value="TGF_BETA_2"/>
    <property type="match status" value="1"/>
</dbReference>
<dbReference type="EMBL" id="BMAO01026051">
    <property type="protein sequence ID" value="GFR06717.1"/>
    <property type="molecule type" value="Genomic_DNA"/>
</dbReference>
<dbReference type="PANTHER" id="PTHR11848">
    <property type="entry name" value="TGF-BETA FAMILY"/>
    <property type="match status" value="1"/>
</dbReference>
<comment type="similarity">
    <text evidence="2 4">Belongs to the TGF-beta family.</text>
</comment>
<keyword evidence="3" id="KW-0964">Secreted</keyword>
<evidence type="ECO:0000259" key="6">
    <source>
        <dbReference type="PROSITE" id="PS51362"/>
    </source>
</evidence>
<evidence type="ECO:0000313" key="7">
    <source>
        <dbReference type="EMBL" id="GFR06717.1"/>
    </source>
</evidence>
<dbReference type="Pfam" id="PF00019">
    <property type="entry name" value="TGF_beta"/>
    <property type="match status" value="1"/>
</dbReference>
<dbReference type="Gene3D" id="2.10.90.10">
    <property type="entry name" value="Cystine-knot cytokines"/>
    <property type="match status" value="1"/>
</dbReference>
<reference evidence="7" key="1">
    <citation type="submission" date="2020-07" db="EMBL/GenBank/DDBJ databases">
        <title>Multicomponent nature underlies the extraordinary mechanical properties of spider dragline silk.</title>
        <authorList>
            <person name="Kono N."/>
            <person name="Nakamura H."/>
            <person name="Mori M."/>
            <person name="Yoshida Y."/>
            <person name="Ohtoshi R."/>
            <person name="Malay A.D."/>
            <person name="Moran D.A.P."/>
            <person name="Tomita M."/>
            <person name="Numata K."/>
            <person name="Arakawa K."/>
        </authorList>
    </citation>
    <scope>NUCLEOTIDE SEQUENCE</scope>
</reference>
<feature type="chain" id="PRO_5036459348" evidence="5">
    <location>
        <begin position="24"/>
        <end position="352"/>
    </location>
</feature>
<evidence type="ECO:0000256" key="3">
    <source>
        <dbReference type="ARBA" id="ARBA00022525"/>
    </source>
</evidence>
<accession>A0A8X6LFN7</accession>
<keyword evidence="8" id="KW-1185">Reference proteome</keyword>
<dbReference type="AlphaFoldDB" id="A0A8X6LFN7"/>
<keyword evidence="4" id="KW-0339">Growth factor</keyword>
<evidence type="ECO:0000256" key="5">
    <source>
        <dbReference type="SAM" id="SignalP"/>
    </source>
</evidence>
<proteinExistence type="inferred from homology"/>
<evidence type="ECO:0000256" key="2">
    <source>
        <dbReference type="ARBA" id="ARBA00006656"/>
    </source>
</evidence>
<feature type="signal peptide" evidence="5">
    <location>
        <begin position="1"/>
        <end position="23"/>
    </location>
</feature>
<dbReference type="Proteomes" id="UP000887116">
    <property type="component" value="Unassembled WGS sequence"/>
</dbReference>
<evidence type="ECO:0000313" key="8">
    <source>
        <dbReference type="Proteomes" id="UP000887116"/>
    </source>
</evidence>
<evidence type="ECO:0000256" key="1">
    <source>
        <dbReference type="ARBA" id="ARBA00004613"/>
    </source>
</evidence>
<keyword evidence="5" id="KW-0732">Signal</keyword>
<protein>
    <submittedName>
        <fullName evidence="7">TGF_BETA_2 domain-containing protein</fullName>
    </submittedName>
</protein>
<dbReference type="GO" id="GO:0005615">
    <property type="term" value="C:extracellular space"/>
    <property type="evidence" value="ECO:0007669"/>
    <property type="project" value="TreeGrafter"/>
</dbReference>
<evidence type="ECO:0000256" key="4">
    <source>
        <dbReference type="RuleBase" id="RU000354"/>
    </source>
</evidence>
<comment type="caution">
    <text evidence="7">The sequence shown here is derived from an EMBL/GenBank/DDBJ whole genome shotgun (WGS) entry which is preliminary data.</text>
</comment>
<dbReference type="SMART" id="SM00204">
    <property type="entry name" value="TGFB"/>
    <property type="match status" value="1"/>
</dbReference>
<dbReference type="GO" id="GO:0008083">
    <property type="term" value="F:growth factor activity"/>
    <property type="evidence" value="ECO:0007669"/>
    <property type="project" value="UniProtKB-KW"/>
</dbReference>